<accession>A0A915JAH6</accession>
<sequence length="69" mass="8287">MEIIFGKHKTFLKERNRFGVQIEPVFVHPGYIIRFGKNYLVPQQKENGLTMVIQEALWYVHVVINQWQE</sequence>
<organism evidence="1 2">
    <name type="scientific">Romanomermis culicivorax</name>
    <name type="common">Nematode worm</name>
    <dbReference type="NCBI Taxonomy" id="13658"/>
    <lineage>
        <taxon>Eukaryota</taxon>
        <taxon>Metazoa</taxon>
        <taxon>Ecdysozoa</taxon>
        <taxon>Nematoda</taxon>
        <taxon>Enoplea</taxon>
        <taxon>Dorylaimia</taxon>
        <taxon>Mermithida</taxon>
        <taxon>Mermithoidea</taxon>
        <taxon>Mermithidae</taxon>
        <taxon>Romanomermis</taxon>
    </lineage>
</organism>
<reference evidence="2" key="1">
    <citation type="submission" date="2022-11" db="UniProtKB">
        <authorList>
            <consortium name="WormBaseParasite"/>
        </authorList>
    </citation>
    <scope>IDENTIFICATION</scope>
</reference>
<dbReference type="AlphaFoldDB" id="A0A915JAH6"/>
<protein>
    <submittedName>
        <fullName evidence="2">Uncharacterized protein</fullName>
    </submittedName>
</protein>
<dbReference type="Proteomes" id="UP000887565">
    <property type="component" value="Unplaced"/>
</dbReference>
<dbReference type="WBParaSite" id="nRc.2.0.1.t22780-RA">
    <property type="protein sequence ID" value="nRc.2.0.1.t22780-RA"/>
    <property type="gene ID" value="nRc.2.0.1.g22780"/>
</dbReference>
<proteinExistence type="predicted"/>
<keyword evidence="1" id="KW-1185">Reference proteome</keyword>
<evidence type="ECO:0000313" key="2">
    <source>
        <dbReference type="WBParaSite" id="nRc.2.0.1.t22780-RA"/>
    </source>
</evidence>
<name>A0A915JAH6_ROMCU</name>
<evidence type="ECO:0000313" key="1">
    <source>
        <dbReference type="Proteomes" id="UP000887565"/>
    </source>
</evidence>